<comment type="similarity">
    <text evidence="1">Belongs to the type-I restriction system S methylase family.</text>
</comment>
<dbReference type="Pfam" id="PF01420">
    <property type="entry name" value="Methylase_S"/>
    <property type="match status" value="2"/>
</dbReference>
<dbReference type="GO" id="GO:0009307">
    <property type="term" value="P:DNA restriction-modification system"/>
    <property type="evidence" value="ECO:0007669"/>
    <property type="project" value="UniProtKB-KW"/>
</dbReference>
<dbReference type="SUPFAM" id="SSF116734">
    <property type="entry name" value="DNA methylase specificity domain"/>
    <property type="match status" value="2"/>
</dbReference>
<dbReference type="EMBL" id="CP012150">
    <property type="protein sequence ID" value="AKS34789.1"/>
    <property type="molecule type" value="Genomic_DNA"/>
</dbReference>
<keyword evidence="2" id="KW-0680">Restriction system</keyword>
<dbReference type="InterPro" id="IPR044946">
    <property type="entry name" value="Restrct_endonuc_typeI_TRD_sf"/>
</dbReference>
<dbReference type="AlphaFoldDB" id="A0A0K0XBJ3"/>
<keyword evidence="5" id="KW-0540">Nuclease</keyword>
<evidence type="ECO:0000256" key="2">
    <source>
        <dbReference type="ARBA" id="ARBA00022747"/>
    </source>
</evidence>
<dbReference type="PANTHER" id="PTHR30408">
    <property type="entry name" value="TYPE-1 RESTRICTION ENZYME ECOKI SPECIFICITY PROTEIN"/>
    <property type="match status" value="1"/>
</dbReference>
<dbReference type="GO" id="GO:0004519">
    <property type="term" value="F:endonuclease activity"/>
    <property type="evidence" value="ECO:0007669"/>
    <property type="project" value="UniProtKB-KW"/>
</dbReference>
<dbReference type="Proteomes" id="UP000062255">
    <property type="component" value="Chromosome"/>
</dbReference>
<dbReference type="InterPro" id="IPR052021">
    <property type="entry name" value="Type-I_RS_S_subunit"/>
</dbReference>
<dbReference type="OrthoDB" id="9798929at2"/>
<evidence type="ECO:0000313" key="6">
    <source>
        <dbReference type="Proteomes" id="UP000062255"/>
    </source>
</evidence>
<evidence type="ECO:0000259" key="4">
    <source>
        <dbReference type="Pfam" id="PF01420"/>
    </source>
</evidence>
<dbReference type="PATRIC" id="fig|134601.6.peg.5391"/>
<dbReference type="REBASE" id="116657">
    <property type="entry name" value="S.MgoX7BORF26095P"/>
</dbReference>
<reference evidence="5 6" key="1">
    <citation type="submission" date="2015-07" db="EMBL/GenBank/DDBJ databases">
        <title>Complete genome sequence of Mycobacterium goodii X7B, a facultative thermophilic biodesulfurizing bacterium.</title>
        <authorList>
            <person name="Yu B."/>
            <person name="Li F."/>
            <person name="Xu P."/>
        </authorList>
    </citation>
    <scope>NUCLEOTIDE SEQUENCE [LARGE SCALE GENOMIC DNA]</scope>
    <source>
        <strain evidence="5 6">X7B</strain>
    </source>
</reference>
<keyword evidence="5" id="KW-0378">Hydrolase</keyword>
<accession>A0A0K0XBJ3</accession>
<keyword evidence="5" id="KW-0255">Endonuclease</keyword>
<dbReference type="STRING" id="134601.AFA91_26090"/>
<protein>
    <submittedName>
        <fullName evidence="5">Restriction endonuclease subunit S</fullName>
    </submittedName>
</protein>
<dbReference type="GO" id="GO:0003677">
    <property type="term" value="F:DNA binding"/>
    <property type="evidence" value="ECO:0007669"/>
    <property type="project" value="UniProtKB-KW"/>
</dbReference>
<evidence type="ECO:0000313" key="5">
    <source>
        <dbReference type="EMBL" id="AKS34789.1"/>
    </source>
</evidence>
<feature type="domain" description="Type I restriction modification DNA specificity" evidence="4">
    <location>
        <begin position="199"/>
        <end position="329"/>
    </location>
</feature>
<dbReference type="Gene3D" id="3.90.220.20">
    <property type="entry name" value="DNA methylase specificity domains"/>
    <property type="match status" value="2"/>
</dbReference>
<dbReference type="PANTHER" id="PTHR30408:SF13">
    <property type="entry name" value="TYPE I RESTRICTION ENZYME HINDI SPECIFICITY SUBUNIT"/>
    <property type="match status" value="1"/>
</dbReference>
<sequence length="383" mass="42174">MSTLVERSLLDLVSFIVDNRGRTCPTAETGMPLIATNCVKSAHREPVFENVRYVDGETYLNWFRAHPEPNDVLFVCKGTPGRVAVVPDPVPFCIAQDMVALRANPATANPRYLYYRLRAADVQSSIENMHVGTMIPHFKKGDFGRLRFLVHEDVREQAVIADVLTALDDKIAANERVLKLIESFVAAEYGAALSAGSRDVQLSDVAVFRNRQRIPLSSRQREERRGAVPYYGAAGRLDFVNEALFDEPLVLVGEDGSVIDEKGRPIVQYIWGPSWVNNHAHVLTGNGIATETLRQAIIRSNVAHLVTGAVQPKISMGNLKRLVLQVPSMLGQFDGIAVIFAAATRALTDESAVLARTRDELLPHLMSGKIRVKDAEAVVGDVL</sequence>
<name>A0A0K0XBJ3_MYCGD</name>
<dbReference type="KEGG" id="mgo:AFA91_26090"/>
<feature type="domain" description="Type I restriction modification DNA specificity" evidence="4">
    <location>
        <begin position="69"/>
        <end position="182"/>
    </location>
</feature>
<evidence type="ECO:0000256" key="3">
    <source>
        <dbReference type="ARBA" id="ARBA00023125"/>
    </source>
</evidence>
<dbReference type="CDD" id="cd17262">
    <property type="entry name" value="RMtype1_S_Aco12261I-TRD2-CR2"/>
    <property type="match status" value="1"/>
</dbReference>
<dbReference type="RefSeq" id="WP_049747241.1">
    <property type="nucleotide sequence ID" value="NZ_CP012150.1"/>
</dbReference>
<gene>
    <name evidence="5" type="ORF">AFA91_26090</name>
</gene>
<dbReference type="InterPro" id="IPR000055">
    <property type="entry name" value="Restrct_endonuc_typeI_TRD"/>
</dbReference>
<evidence type="ECO:0000256" key="1">
    <source>
        <dbReference type="ARBA" id="ARBA00010923"/>
    </source>
</evidence>
<keyword evidence="3" id="KW-0238">DNA-binding</keyword>
<proteinExistence type="inferred from homology"/>
<organism evidence="5 6">
    <name type="scientific">Mycolicibacterium goodii</name>
    <name type="common">Mycobacterium goodii</name>
    <dbReference type="NCBI Taxonomy" id="134601"/>
    <lineage>
        <taxon>Bacteria</taxon>
        <taxon>Bacillati</taxon>
        <taxon>Actinomycetota</taxon>
        <taxon>Actinomycetes</taxon>
        <taxon>Mycobacteriales</taxon>
        <taxon>Mycobacteriaceae</taxon>
        <taxon>Mycolicibacterium</taxon>
    </lineage>
</organism>